<keyword evidence="2" id="KW-1185">Reference proteome</keyword>
<sequence length="200" mass="20795">MTDDSWAQLRDRLRDVDPAASLAPLPDDDVSLRIEQSMKTRPQQSFWNRKARPVAAAALLAAAAAGLFAGLGNGPGNGSGPDPANPPSIERVTMDTSGAAAKCAPPTAELLRTADLAVEGTVRSVSNGVVTLDVSQVWTGDQVDVLDVAQTSGATEVLLGGTSFEVGRTYLVAVQDGRVRQCGYSGVASPELRALFDAAF</sequence>
<dbReference type="EMBL" id="BAAAZO010000001">
    <property type="protein sequence ID" value="GAA3593366.1"/>
    <property type="molecule type" value="Genomic_DNA"/>
</dbReference>
<comment type="caution">
    <text evidence="1">The sequence shown here is derived from an EMBL/GenBank/DDBJ whole genome shotgun (WGS) entry which is preliminary data.</text>
</comment>
<accession>A0ABP6YZI5</accession>
<proteinExistence type="predicted"/>
<name>A0ABP6YZI5_9ACTN</name>
<organism evidence="1 2">
    <name type="scientific">Kineosporia mesophila</name>
    <dbReference type="NCBI Taxonomy" id="566012"/>
    <lineage>
        <taxon>Bacteria</taxon>
        <taxon>Bacillati</taxon>
        <taxon>Actinomycetota</taxon>
        <taxon>Actinomycetes</taxon>
        <taxon>Kineosporiales</taxon>
        <taxon>Kineosporiaceae</taxon>
        <taxon>Kineosporia</taxon>
    </lineage>
</organism>
<gene>
    <name evidence="1" type="ORF">GCM10022223_05330</name>
</gene>
<reference evidence="2" key="1">
    <citation type="journal article" date="2019" name="Int. J. Syst. Evol. Microbiol.">
        <title>The Global Catalogue of Microorganisms (GCM) 10K type strain sequencing project: providing services to taxonomists for standard genome sequencing and annotation.</title>
        <authorList>
            <consortium name="The Broad Institute Genomics Platform"/>
            <consortium name="The Broad Institute Genome Sequencing Center for Infectious Disease"/>
            <person name="Wu L."/>
            <person name="Ma J."/>
        </authorList>
    </citation>
    <scope>NUCLEOTIDE SEQUENCE [LARGE SCALE GENOMIC DNA]</scope>
    <source>
        <strain evidence="2">JCM 16902</strain>
    </source>
</reference>
<dbReference type="RefSeq" id="WP_231488343.1">
    <property type="nucleotide sequence ID" value="NZ_BAAAZO010000001.1"/>
</dbReference>
<evidence type="ECO:0008006" key="3">
    <source>
        <dbReference type="Google" id="ProtNLM"/>
    </source>
</evidence>
<evidence type="ECO:0000313" key="2">
    <source>
        <dbReference type="Proteomes" id="UP001501074"/>
    </source>
</evidence>
<protein>
    <recommendedName>
        <fullName evidence="3">DUF5666 domain-containing protein</fullName>
    </recommendedName>
</protein>
<evidence type="ECO:0000313" key="1">
    <source>
        <dbReference type="EMBL" id="GAA3593366.1"/>
    </source>
</evidence>
<dbReference type="Proteomes" id="UP001501074">
    <property type="component" value="Unassembled WGS sequence"/>
</dbReference>